<sequence length="353" mass="39668">MSNSQTTPMSQPGLILTPGSEGWWDSERVSCPRVMRCPDGTWKMWYYGRDASFDRQINLPTGRCGLAVSSDGIHWERVKGPLTMGAVFEPHPDPQRFDSAHLGVSDVNFWDGLYWMWYFGGDHQVLDMGKFKAKGLQMLPGCAISRDGINWVRLEGFYRGAFLECGQPGEFDALFCGWPQVLREHDRWKMYYHTLSSNREFLVGLAMSTDGFRWEKVGQILGPGEPGSFDERGIGTRHVLNINGDYVMFYEGVNTSGYHSIGLAISEDGITWEKQKGYKAGGAVFSHAPKGSGRWDARAVGTPWVVSMEDGSFRMYYIGANEGGHDELSSQHQIGLAVSQGKNFDQWQRWGES</sequence>
<evidence type="ECO:0000313" key="2">
    <source>
        <dbReference type="Proteomes" id="UP000003835"/>
    </source>
</evidence>
<keyword evidence="2" id="KW-1185">Reference proteome</keyword>
<dbReference type="SUPFAM" id="SSF75005">
    <property type="entry name" value="Arabinanase/levansucrase/invertase"/>
    <property type="match status" value="2"/>
</dbReference>
<dbReference type="AlphaFoldDB" id="B4VV39"/>
<dbReference type="eggNOG" id="COG2152">
    <property type="taxonomic scope" value="Bacteria"/>
</dbReference>
<dbReference type="PANTHER" id="PTHR35279">
    <property type="match status" value="1"/>
</dbReference>
<dbReference type="InterPro" id="IPR023296">
    <property type="entry name" value="Glyco_hydro_beta-prop_sf"/>
</dbReference>
<reference evidence="1 2" key="1">
    <citation type="submission" date="2008-07" db="EMBL/GenBank/DDBJ databases">
        <authorList>
            <person name="Tandeau de Marsac N."/>
            <person name="Ferriera S."/>
            <person name="Johnson J."/>
            <person name="Kravitz S."/>
            <person name="Beeson K."/>
            <person name="Sutton G."/>
            <person name="Rogers Y.-H."/>
            <person name="Friedman R."/>
            <person name="Frazier M."/>
            <person name="Venter J.C."/>
        </authorList>
    </citation>
    <scope>NUCLEOTIDE SEQUENCE [LARGE SCALE GENOMIC DNA]</scope>
    <source>
        <strain evidence="1 2">PCC 7420</strain>
    </source>
</reference>
<dbReference type="EMBL" id="DS989854">
    <property type="protein sequence ID" value="EDX74103.1"/>
    <property type="molecule type" value="Genomic_DNA"/>
</dbReference>
<keyword evidence="1" id="KW-0378">Hydrolase</keyword>
<dbReference type="RefSeq" id="WP_006102408.1">
    <property type="nucleotide sequence ID" value="NZ_DS989854.1"/>
</dbReference>
<dbReference type="HOGENOM" id="CLU_041216_0_0_3"/>
<dbReference type="Proteomes" id="UP000003835">
    <property type="component" value="Unassembled WGS sequence"/>
</dbReference>
<proteinExistence type="predicted"/>
<gene>
    <name evidence="1" type="ORF">MC7420_4088</name>
</gene>
<dbReference type="OrthoDB" id="9801455at2"/>
<accession>B4VV39</accession>
<evidence type="ECO:0000313" key="1">
    <source>
        <dbReference type="EMBL" id="EDX74103.1"/>
    </source>
</evidence>
<dbReference type="Gene3D" id="2.115.10.20">
    <property type="entry name" value="Glycosyl hydrolase domain, family 43"/>
    <property type="match status" value="4"/>
</dbReference>
<name>B4VV39_9CYAN</name>
<dbReference type="GO" id="GO:0016787">
    <property type="term" value="F:hydrolase activity"/>
    <property type="evidence" value="ECO:0007669"/>
    <property type="project" value="UniProtKB-KW"/>
</dbReference>
<organism evidence="1 2">
    <name type="scientific">Coleofasciculus chthonoplastes PCC 7420</name>
    <dbReference type="NCBI Taxonomy" id="118168"/>
    <lineage>
        <taxon>Bacteria</taxon>
        <taxon>Bacillati</taxon>
        <taxon>Cyanobacteriota</taxon>
        <taxon>Cyanophyceae</taxon>
        <taxon>Coleofasciculales</taxon>
        <taxon>Coleofasciculaceae</taxon>
        <taxon>Coleofasciculus</taxon>
    </lineage>
</organism>
<dbReference type="STRING" id="118168.MC7420_4088"/>
<dbReference type="PANTHER" id="PTHR35279:SF4">
    <property type="entry name" value="GLYCOSYL HYDROLASE FAMILY 32 N-TERMINAL DOMAIN-CONTAINING PROTEIN"/>
    <property type="match status" value="1"/>
</dbReference>
<protein>
    <submittedName>
        <fullName evidence="1">Glycosyl hydrolases family 32</fullName>
    </submittedName>
</protein>